<dbReference type="SUPFAM" id="SSF47616">
    <property type="entry name" value="GST C-terminal domain-like"/>
    <property type="match status" value="1"/>
</dbReference>
<gene>
    <name evidence="1" type="ORF">GOP47_0022001</name>
</gene>
<keyword evidence="2" id="KW-1185">Reference proteome</keyword>
<name>A0A9D4U8H9_ADICA</name>
<evidence type="ECO:0000313" key="2">
    <source>
        <dbReference type="Proteomes" id="UP000886520"/>
    </source>
</evidence>
<evidence type="ECO:0008006" key="3">
    <source>
        <dbReference type="Google" id="ProtNLM"/>
    </source>
</evidence>
<protein>
    <recommendedName>
        <fullName evidence="3">Glutathione S-transferase</fullName>
    </recommendedName>
</protein>
<dbReference type="AlphaFoldDB" id="A0A9D4U8H9"/>
<evidence type="ECO:0000313" key="1">
    <source>
        <dbReference type="EMBL" id="KAI5063454.1"/>
    </source>
</evidence>
<dbReference type="EMBL" id="JABFUD020000021">
    <property type="protein sequence ID" value="KAI5063454.1"/>
    <property type="molecule type" value="Genomic_DNA"/>
</dbReference>
<accession>A0A9D4U8H9</accession>
<sequence>MTSSSFSAAMPEFQLISLGPSHYCEKARWALQRCVSSFSEERHYPGFHVPRVKKLGGGTSLPKLIITGNGEETRVLHDSSDILVFTDTLIGEESLKLYPADRKEAICEWEDLFDDVLGPHVRRWAYCHVLYHKGIYALLSQGAPRLEKVAGFLLLPVFQHAIFKLMGCGKQNAKEISFSKITSVFEKVDEALADGRPFICGDTLTAADVTFASLAGPAVLPKGYGARLPTIEMCPKEMAENIQQLRETPAGKHIMKLYETQRYKAAI</sequence>
<reference evidence="1" key="1">
    <citation type="submission" date="2021-01" db="EMBL/GenBank/DDBJ databases">
        <title>Adiantum capillus-veneris genome.</title>
        <authorList>
            <person name="Fang Y."/>
            <person name="Liao Q."/>
        </authorList>
    </citation>
    <scope>NUCLEOTIDE SEQUENCE</scope>
    <source>
        <strain evidence="1">H3</strain>
        <tissue evidence="1">Leaf</tissue>
    </source>
</reference>
<dbReference type="InterPro" id="IPR036282">
    <property type="entry name" value="Glutathione-S-Trfase_C_sf"/>
</dbReference>
<dbReference type="OrthoDB" id="9988732at2759"/>
<organism evidence="1 2">
    <name type="scientific">Adiantum capillus-veneris</name>
    <name type="common">Maidenhair fern</name>
    <dbReference type="NCBI Taxonomy" id="13818"/>
    <lineage>
        <taxon>Eukaryota</taxon>
        <taxon>Viridiplantae</taxon>
        <taxon>Streptophyta</taxon>
        <taxon>Embryophyta</taxon>
        <taxon>Tracheophyta</taxon>
        <taxon>Polypodiopsida</taxon>
        <taxon>Polypodiidae</taxon>
        <taxon>Polypodiales</taxon>
        <taxon>Pteridineae</taxon>
        <taxon>Pteridaceae</taxon>
        <taxon>Vittarioideae</taxon>
        <taxon>Adiantum</taxon>
    </lineage>
</organism>
<proteinExistence type="predicted"/>
<dbReference type="SUPFAM" id="SSF52833">
    <property type="entry name" value="Thioredoxin-like"/>
    <property type="match status" value="1"/>
</dbReference>
<comment type="caution">
    <text evidence="1">The sequence shown here is derived from an EMBL/GenBank/DDBJ whole genome shotgun (WGS) entry which is preliminary data.</text>
</comment>
<dbReference type="Proteomes" id="UP000886520">
    <property type="component" value="Chromosome 21"/>
</dbReference>
<dbReference type="InterPro" id="IPR036249">
    <property type="entry name" value="Thioredoxin-like_sf"/>
</dbReference>
<dbReference type="Pfam" id="PF13410">
    <property type="entry name" value="GST_C_2"/>
    <property type="match status" value="1"/>
</dbReference>